<evidence type="ECO:0000256" key="1">
    <source>
        <dbReference type="SAM" id="MobiDB-lite"/>
    </source>
</evidence>
<reference evidence="2 3" key="2">
    <citation type="journal article" date="2024" name="Microb. Biotechnol.">
        <title>The involvement of multiple ABC transporters in daunorubicin efflux in Streptomyces coeruleorubidus.</title>
        <authorList>
            <person name="Dong J."/>
            <person name="Ning J."/>
            <person name="Tian Y."/>
            <person name="Li H."/>
            <person name="Chen H."/>
            <person name="Guan W."/>
        </authorList>
    </citation>
    <scope>NUCLEOTIDE SEQUENCE [LARGE SCALE GENOMIC DNA]</scope>
    <source>
        <strain evidence="2 3">CICC 11043</strain>
    </source>
</reference>
<name>A0ABZ0K6Z2_STRC4</name>
<dbReference type="Proteomes" id="UP001305002">
    <property type="component" value="Chromosome"/>
</dbReference>
<gene>
    <name evidence="2" type="ORF">R5U08_05960</name>
</gene>
<dbReference type="RefSeq" id="WP_317924187.1">
    <property type="nucleotide sequence ID" value="NZ_CP137524.1"/>
</dbReference>
<evidence type="ECO:0000313" key="3">
    <source>
        <dbReference type="Proteomes" id="UP001305002"/>
    </source>
</evidence>
<keyword evidence="3" id="KW-1185">Reference proteome</keyword>
<feature type="region of interest" description="Disordered" evidence="1">
    <location>
        <begin position="82"/>
        <end position="111"/>
    </location>
</feature>
<proteinExistence type="predicted"/>
<organism evidence="2 3">
    <name type="scientific">Streptomyces coeruleorubidus</name>
    <dbReference type="NCBI Taxonomy" id="116188"/>
    <lineage>
        <taxon>Bacteria</taxon>
        <taxon>Bacillati</taxon>
        <taxon>Actinomycetota</taxon>
        <taxon>Actinomycetes</taxon>
        <taxon>Kitasatosporales</taxon>
        <taxon>Streptomycetaceae</taxon>
        <taxon>Streptomyces</taxon>
    </lineage>
</organism>
<protein>
    <submittedName>
        <fullName evidence="2">Uncharacterized protein</fullName>
    </submittedName>
</protein>
<accession>A0ABZ0K6Z2</accession>
<evidence type="ECO:0000313" key="2">
    <source>
        <dbReference type="EMBL" id="WOT33725.1"/>
    </source>
</evidence>
<dbReference type="EMBL" id="CP137524">
    <property type="protein sequence ID" value="WOT33725.1"/>
    <property type="molecule type" value="Genomic_DNA"/>
</dbReference>
<sequence length="111" mass="11831">MAARPGGHRRVDHQLQDLPCRPVARLLVHPLDDRRTEGREAIGVHVGAEQSCIDVVNPLDIDELTERLVAAADAEGLDTFAVNGHSLGGPSRSPSGTSCSRPVRTDCSLST</sequence>
<reference evidence="2 3" key="1">
    <citation type="journal article" date="2021" name="J. Microbiol. Biotechnol.">
        <title>An Efficient Markerless Deletion System Suitable for the Industrial Strains of Streptomyces.</title>
        <authorList>
            <person name="Dong J."/>
            <person name="Wei J."/>
            <person name="Li H."/>
            <person name="Zhao S."/>
            <person name="Guan W."/>
        </authorList>
    </citation>
    <scope>NUCLEOTIDE SEQUENCE [LARGE SCALE GENOMIC DNA]</scope>
    <source>
        <strain evidence="2 3">CICC 11043</strain>
    </source>
</reference>